<dbReference type="Pfam" id="PF19029">
    <property type="entry name" value="DUF883_C"/>
    <property type="match status" value="1"/>
</dbReference>
<evidence type="ECO:0000313" key="5">
    <source>
        <dbReference type="EMBL" id="TPW35919.1"/>
    </source>
</evidence>
<dbReference type="InterPro" id="IPR036629">
    <property type="entry name" value="YjbJ_sf"/>
</dbReference>
<accession>A0A506URL0</accession>
<comment type="caution">
    <text evidence="5">The sequence shown here is derived from an EMBL/GenBank/DDBJ whole genome shotgun (WGS) entry which is preliminary data.</text>
</comment>
<organism evidence="5 6">
    <name type="scientific">Oecophyllibacter saccharovorans</name>
    <dbReference type="NCBI Taxonomy" id="2558360"/>
    <lineage>
        <taxon>Bacteria</taxon>
        <taxon>Pseudomonadati</taxon>
        <taxon>Pseudomonadota</taxon>
        <taxon>Alphaproteobacteria</taxon>
        <taxon>Acetobacterales</taxon>
        <taxon>Acetobacteraceae</taxon>
        <taxon>Oecophyllibacter</taxon>
    </lineage>
</organism>
<keyword evidence="2" id="KW-1133">Transmembrane helix</keyword>
<proteinExistence type="inferred from homology"/>
<evidence type="ECO:0000313" key="6">
    <source>
        <dbReference type="Proteomes" id="UP000315037"/>
    </source>
</evidence>
<evidence type="ECO:0000256" key="2">
    <source>
        <dbReference type="SAM" id="Phobius"/>
    </source>
</evidence>
<reference evidence="5 6" key="1">
    <citation type="submission" date="2019-03" db="EMBL/GenBank/DDBJ databases">
        <title>The complete genome sequence of Neokomagataea sp. Jb2 NBRC113641.</title>
        <authorList>
            <person name="Chua K.-O."/>
            <person name="Chan K.-G."/>
            <person name="See-Too W.-S."/>
        </authorList>
    </citation>
    <scope>NUCLEOTIDE SEQUENCE [LARGE SCALE GENOMIC DNA]</scope>
    <source>
        <strain evidence="5 6">Jb2</strain>
    </source>
</reference>
<sequence length="94" mass="9998">MDTTNAKVEGLFKDAAGHVKEAAGNLTGDAKLQATGKMDQLAGKAERDFADLYDAGETRIEAATAFIQERPLVSLGIATVVGLIVGGLLRRRRR</sequence>
<gene>
    <name evidence="5" type="ORF">E3202_03095</name>
</gene>
<keyword evidence="2" id="KW-0812">Transmembrane</keyword>
<evidence type="ECO:0000259" key="3">
    <source>
        <dbReference type="Pfam" id="PF05532"/>
    </source>
</evidence>
<dbReference type="OrthoDB" id="7277769at2"/>
<keyword evidence="6" id="KW-1185">Reference proteome</keyword>
<feature type="transmembrane region" description="Helical" evidence="2">
    <location>
        <begin position="72"/>
        <end position="89"/>
    </location>
</feature>
<dbReference type="SUPFAM" id="SSF69047">
    <property type="entry name" value="Hypothetical protein YjbJ"/>
    <property type="match status" value="1"/>
</dbReference>
<dbReference type="InterPro" id="IPR043605">
    <property type="entry name" value="DUF883_C"/>
</dbReference>
<dbReference type="EMBL" id="SORZ01000001">
    <property type="protein sequence ID" value="TPW35919.1"/>
    <property type="molecule type" value="Genomic_DNA"/>
</dbReference>
<comment type="similarity">
    <text evidence="1">Belongs to the UPF0337 (CsbD) family.</text>
</comment>
<feature type="domain" description="DUF883" evidence="4">
    <location>
        <begin position="64"/>
        <end position="92"/>
    </location>
</feature>
<name>A0A506URL0_9PROT</name>
<feature type="domain" description="CsbD-like" evidence="3">
    <location>
        <begin position="7"/>
        <end position="57"/>
    </location>
</feature>
<dbReference type="Proteomes" id="UP000315037">
    <property type="component" value="Unassembled WGS sequence"/>
</dbReference>
<evidence type="ECO:0000259" key="4">
    <source>
        <dbReference type="Pfam" id="PF19029"/>
    </source>
</evidence>
<dbReference type="AlphaFoldDB" id="A0A506URL0"/>
<dbReference type="Gene3D" id="1.10.1470.10">
    <property type="entry name" value="YjbJ"/>
    <property type="match status" value="1"/>
</dbReference>
<keyword evidence="2" id="KW-0472">Membrane</keyword>
<dbReference type="RefSeq" id="WP_141450887.1">
    <property type="nucleotide sequence ID" value="NZ_CP038143.1"/>
</dbReference>
<evidence type="ECO:0000256" key="1">
    <source>
        <dbReference type="ARBA" id="ARBA00009129"/>
    </source>
</evidence>
<dbReference type="Pfam" id="PF05532">
    <property type="entry name" value="CsbD"/>
    <property type="match status" value="1"/>
</dbReference>
<protein>
    <submittedName>
        <fullName evidence="5">CsbD family protein</fullName>
    </submittedName>
</protein>
<dbReference type="InterPro" id="IPR008462">
    <property type="entry name" value="CsbD"/>
</dbReference>